<evidence type="ECO:0000313" key="3">
    <source>
        <dbReference type="Proteomes" id="UP000823388"/>
    </source>
</evidence>
<feature type="compositionally biased region" description="Pro residues" evidence="1">
    <location>
        <begin position="60"/>
        <end position="69"/>
    </location>
</feature>
<feature type="region of interest" description="Disordered" evidence="1">
    <location>
        <begin position="56"/>
        <end position="89"/>
    </location>
</feature>
<comment type="caution">
    <text evidence="2">The sequence shown here is derived from an EMBL/GenBank/DDBJ whole genome shotgun (WGS) entry which is preliminary data.</text>
</comment>
<gene>
    <name evidence="2" type="ORF">PVAP13_2KG375651</name>
</gene>
<evidence type="ECO:0000256" key="1">
    <source>
        <dbReference type="SAM" id="MobiDB-lite"/>
    </source>
</evidence>
<evidence type="ECO:0000313" key="2">
    <source>
        <dbReference type="EMBL" id="KAG2644647.1"/>
    </source>
</evidence>
<dbReference type="Proteomes" id="UP000823388">
    <property type="component" value="Chromosome 2K"/>
</dbReference>
<keyword evidence="3" id="KW-1185">Reference proteome</keyword>
<accession>A0A8T0WEN8</accession>
<name>A0A8T0WEN8_PANVG</name>
<proteinExistence type="predicted"/>
<dbReference type="AlphaFoldDB" id="A0A8T0WEN8"/>
<sequence length="107" mass="11183">MSRSVPGRCRAFAHPKSTPIRVRQAPAHLLSLSLPVRSTPPARGLSPTSVGALLARAAASPPPPPPPLPRSTCSPLRSDQAAAASRSPPRVQLCWLQAIGSTSIRVL</sequence>
<reference evidence="2" key="1">
    <citation type="submission" date="2020-05" db="EMBL/GenBank/DDBJ databases">
        <title>WGS assembly of Panicum virgatum.</title>
        <authorList>
            <person name="Lovell J.T."/>
            <person name="Jenkins J."/>
            <person name="Shu S."/>
            <person name="Juenger T.E."/>
            <person name="Schmutz J."/>
        </authorList>
    </citation>
    <scope>NUCLEOTIDE SEQUENCE</scope>
    <source>
        <strain evidence="2">AP13</strain>
    </source>
</reference>
<dbReference type="EMBL" id="CM029039">
    <property type="protein sequence ID" value="KAG2644647.1"/>
    <property type="molecule type" value="Genomic_DNA"/>
</dbReference>
<organism evidence="2 3">
    <name type="scientific">Panicum virgatum</name>
    <name type="common">Blackwell switchgrass</name>
    <dbReference type="NCBI Taxonomy" id="38727"/>
    <lineage>
        <taxon>Eukaryota</taxon>
        <taxon>Viridiplantae</taxon>
        <taxon>Streptophyta</taxon>
        <taxon>Embryophyta</taxon>
        <taxon>Tracheophyta</taxon>
        <taxon>Spermatophyta</taxon>
        <taxon>Magnoliopsida</taxon>
        <taxon>Liliopsida</taxon>
        <taxon>Poales</taxon>
        <taxon>Poaceae</taxon>
        <taxon>PACMAD clade</taxon>
        <taxon>Panicoideae</taxon>
        <taxon>Panicodae</taxon>
        <taxon>Paniceae</taxon>
        <taxon>Panicinae</taxon>
        <taxon>Panicum</taxon>
        <taxon>Panicum sect. Hiantes</taxon>
    </lineage>
</organism>
<protein>
    <submittedName>
        <fullName evidence="2">Uncharacterized protein</fullName>
    </submittedName>
</protein>